<evidence type="ECO:0000256" key="1">
    <source>
        <dbReference type="SAM" id="MobiDB-lite"/>
    </source>
</evidence>
<dbReference type="InterPro" id="IPR036928">
    <property type="entry name" value="AS_sf"/>
</dbReference>
<sequence>MTASSDRSQPSAVARLEAALTRIRSPEAEKAFTAVFAESARREAEAADRCAAAGATRGPLDGRIVSVKALFDVAGTVTSSGSAVLRRLPPAVEDAEVVRRLREAGAIIVGKAQTTEFAFSALGTNPHDGTPGNPRDRRRAPGGSSSDGSPCPFAIASAGRSISRFNCLSCCSSRPQISPWTRRPSKKVASTRVFEMRPGSISKRLRSRTTMSADLPISIEPVTWPRPIARAGLRV</sequence>
<dbReference type="Proteomes" id="UP001364224">
    <property type="component" value="Unassembled WGS sequence"/>
</dbReference>
<keyword evidence="4" id="KW-1185">Reference proteome</keyword>
<evidence type="ECO:0000313" key="4">
    <source>
        <dbReference type="Proteomes" id="UP001364224"/>
    </source>
</evidence>
<organism evidence="3 4">
    <name type="scientific">Bradyrhizobium algeriense</name>
    <dbReference type="NCBI Taxonomy" id="634784"/>
    <lineage>
        <taxon>Bacteria</taxon>
        <taxon>Pseudomonadati</taxon>
        <taxon>Pseudomonadota</taxon>
        <taxon>Alphaproteobacteria</taxon>
        <taxon>Hyphomicrobiales</taxon>
        <taxon>Nitrobacteraceae</taxon>
        <taxon>Bradyrhizobium</taxon>
    </lineage>
</organism>
<dbReference type="EMBL" id="JAZHRV010000001">
    <property type="protein sequence ID" value="MEH2560127.1"/>
    <property type="molecule type" value="Genomic_DNA"/>
</dbReference>
<dbReference type="InterPro" id="IPR023631">
    <property type="entry name" value="Amidase_dom"/>
</dbReference>
<feature type="domain" description="Amidase" evidence="2">
    <location>
        <begin position="16"/>
        <end position="146"/>
    </location>
</feature>
<evidence type="ECO:0000259" key="2">
    <source>
        <dbReference type="Pfam" id="PF01425"/>
    </source>
</evidence>
<proteinExistence type="predicted"/>
<dbReference type="Pfam" id="PF01425">
    <property type="entry name" value="Amidase"/>
    <property type="match status" value="1"/>
</dbReference>
<dbReference type="PANTHER" id="PTHR11895:SF176">
    <property type="entry name" value="AMIDASE AMID-RELATED"/>
    <property type="match status" value="1"/>
</dbReference>
<feature type="region of interest" description="Disordered" evidence="1">
    <location>
        <begin position="121"/>
        <end position="151"/>
    </location>
</feature>
<name>A0ABU8BNK7_9BRAD</name>
<gene>
    <name evidence="3" type="ORF">V1286_007656</name>
</gene>
<dbReference type="InterPro" id="IPR000120">
    <property type="entry name" value="Amidase"/>
</dbReference>
<accession>A0ABU8BNK7</accession>
<protein>
    <recommendedName>
        <fullName evidence="2">Amidase domain-containing protein</fullName>
    </recommendedName>
</protein>
<dbReference type="Gene3D" id="3.90.1300.10">
    <property type="entry name" value="Amidase signature (AS) domain"/>
    <property type="match status" value="1"/>
</dbReference>
<comment type="caution">
    <text evidence="3">The sequence shown here is derived from an EMBL/GenBank/DDBJ whole genome shotgun (WGS) entry which is preliminary data.</text>
</comment>
<feature type="compositionally biased region" description="Low complexity" evidence="1">
    <location>
        <begin position="141"/>
        <end position="151"/>
    </location>
</feature>
<dbReference type="SUPFAM" id="SSF75304">
    <property type="entry name" value="Amidase signature (AS) enzymes"/>
    <property type="match status" value="1"/>
</dbReference>
<dbReference type="PANTHER" id="PTHR11895">
    <property type="entry name" value="TRANSAMIDASE"/>
    <property type="match status" value="1"/>
</dbReference>
<evidence type="ECO:0000313" key="3">
    <source>
        <dbReference type="EMBL" id="MEH2560127.1"/>
    </source>
</evidence>
<reference evidence="3 4" key="1">
    <citation type="submission" date="2024-02" db="EMBL/GenBank/DDBJ databases">
        <title>Adaptive strategies in a cosmopolitan and abundant soil bacterium.</title>
        <authorList>
            <person name="Carini P."/>
        </authorList>
    </citation>
    <scope>NUCLEOTIDE SEQUENCE [LARGE SCALE GENOMIC DNA]</scope>
    <source>
        <strain evidence="3 4">AZCC 1608</strain>
    </source>
</reference>